<dbReference type="InterPro" id="IPR022383">
    <property type="entry name" value="Lactate/malate_DH_C"/>
</dbReference>
<dbReference type="AlphaFoldDB" id="A0A832RX75"/>
<accession>A0A832RX75</accession>
<feature type="binding site" evidence="11">
    <location>
        <begin position="117"/>
        <end position="119"/>
    </location>
    <ligand>
        <name>NAD(+)</name>
        <dbReference type="ChEBI" id="CHEBI:57540"/>
    </ligand>
</feature>
<dbReference type="PANTHER" id="PTHR43128:SF16">
    <property type="entry name" value="L-LACTATE DEHYDROGENASE"/>
    <property type="match status" value="1"/>
</dbReference>
<dbReference type="EMBL" id="DUIH01000014">
    <property type="protein sequence ID" value="HIH69863.1"/>
    <property type="molecule type" value="Genomic_DNA"/>
</dbReference>
<feature type="domain" description="Lactate/malate dehydrogenase N-terminal" evidence="13">
    <location>
        <begin position="4"/>
        <end position="141"/>
    </location>
</feature>
<dbReference type="InterPro" id="IPR011275">
    <property type="entry name" value="Malate_DH_type3"/>
</dbReference>
<dbReference type="InterPro" id="IPR036291">
    <property type="entry name" value="NAD(P)-bd_dom_sf"/>
</dbReference>
<comment type="catalytic activity">
    <reaction evidence="8">
        <text>(S)-malate + NAD(+) = oxaloacetate + NADH + H(+)</text>
        <dbReference type="Rhea" id="RHEA:21432"/>
        <dbReference type="ChEBI" id="CHEBI:15378"/>
        <dbReference type="ChEBI" id="CHEBI:15589"/>
        <dbReference type="ChEBI" id="CHEBI:16452"/>
        <dbReference type="ChEBI" id="CHEBI:57540"/>
        <dbReference type="ChEBI" id="CHEBI:57945"/>
        <dbReference type="EC" id="1.1.1.37"/>
    </reaction>
</comment>
<evidence type="ECO:0000256" key="7">
    <source>
        <dbReference type="ARBA" id="ARBA00023027"/>
    </source>
</evidence>
<keyword evidence="5" id="KW-0816">Tricarboxylic acid cycle</keyword>
<feature type="binding site" evidence="10">
    <location>
        <position position="81"/>
    </location>
    <ligand>
        <name>substrate</name>
    </ligand>
</feature>
<feature type="binding site" evidence="11">
    <location>
        <position position="32"/>
    </location>
    <ligand>
        <name>NAD(+)</name>
        <dbReference type="ChEBI" id="CHEBI:57540"/>
    </ligand>
</feature>
<comment type="caution">
    <text evidence="15">The sequence shown here is derived from an EMBL/GenBank/DDBJ whole genome shotgun (WGS) entry which is preliminary data.</text>
</comment>
<evidence type="ECO:0000256" key="8">
    <source>
        <dbReference type="ARBA" id="ARBA00048313"/>
    </source>
</evidence>
<sequence length="305" mass="32278">MDTVAVIGAGMVGSTTAQRIAERELADVILVDIVEGMPQGKALDLRQAAPILGYDVDVVGTNDYADIEEASLVIITAGVPRKPGMSREELVSVNSGIVRDVCEKIAEHAPDALVMVVTNPLDVMVYAANQYLGFGRHRVFGMGGELDAARFAYFVAERVGCSYSDVSAMVVGGHGAKMVPLPRYTTVRGIPLSRLLDSKDIEELVRRTIEGGAEIVSLLKTGSAYYAPSAAITHMAEAIIMDRGSVVCSSVMLDGEYGVKGSCTGVPVVLGACGIEEIIELELEDEELSKVQEAAAEVVRLSASV</sequence>
<dbReference type="Pfam" id="PF02866">
    <property type="entry name" value="Ldh_1_C"/>
    <property type="match status" value="1"/>
</dbReference>
<evidence type="ECO:0000256" key="11">
    <source>
        <dbReference type="PIRSR" id="PIRSR000102-3"/>
    </source>
</evidence>
<comment type="similarity">
    <text evidence="2 12">Belongs to the LDH/MDH superfamily.</text>
</comment>
<feature type="active site" description="Proton acceptor" evidence="9">
    <location>
        <position position="174"/>
    </location>
</feature>
<dbReference type="PRINTS" id="PR00086">
    <property type="entry name" value="LLDHDRGNASE"/>
</dbReference>
<dbReference type="NCBIfam" id="TIGR01763">
    <property type="entry name" value="MalateDH_bact"/>
    <property type="match status" value="1"/>
</dbReference>
<feature type="domain" description="Lactate/malate dehydrogenase C-terminal" evidence="14">
    <location>
        <begin position="145"/>
        <end position="297"/>
    </location>
</feature>
<dbReference type="InterPro" id="IPR001236">
    <property type="entry name" value="Lactate/malate_DH_N"/>
</dbReference>
<keyword evidence="6 12" id="KW-0560">Oxidoreductase</keyword>
<evidence type="ECO:0000256" key="1">
    <source>
        <dbReference type="ARBA" id="ARBA00003966"/>
    </source>
</evidence>
<keyword evidence="7 11" id="KW-0520">NAD</keyword>
<dbReference type="InterPro" id="IPR001557">
    <property type="entry name" value="L-lactate/malate_DH"/>
</dbReference>
<dbReference type="EC" id="1.1.1.37" evidence="3"/>
<evidence type="ECO:0000256" key="6">
    <source>
        <dbReference type="ARBA" id="ARBA00023002"/>
    </source>
</evidence>
<reference evidence="15" key="1">
    <citation type="journal article" date="2020" name="bioRxiv">
        <title>A rank-normalized archaeal taxonomy based on genome phylogeny resolves widespread incomplete and uneven classifications.</title>
        <authorList>
            <person name="Rinke C."/>
            <person name="Chuvochina M."/>
            <person name="Mussig A.J."/>
            <person name="Chaumeil P.-A."/>
            <person name="Waite D.W."/>
            <person name="Whitman W.B."/>
            <person name="Parks D.H."/>
            <person name="Hugenholtz P."/>
        </authorList>
    </citation>
    <scope>NUCLEOTIDE SEQUENCE</scope>
    <source>
        <strain evidence="15">UBA12518</strain>
    </source>
</reference>
<gene>
    <name evidence="15" type="primary">mdh</name>
    <name evidence="15" type="ORF">HA299_04500</name>
</gene>
<evidence type="ECO:0000256" key="2">
    <source>
        <dbReference type="ARBA" id="ARBA00008104"/>
    </source>
</evidence>
<dbReference type="InterPro" id="IPR015955">
    <property type="entry name" value="Lactate_DH/Glyco_Ohase_4_C"/>
</dbReference>
<dbReference type="PIRSF" id="PIRSF000102">
    <property type="entry name" value="Lac_mal_DH"/>
    <property type="match status" value="1"/>
</dbReference>
<evidence type="ECO:0000256" key="5">
    <source>
        <dbReference type="ARBA" id="ARBA00022532"/>
    </source>
</evidence>
<dbReference type="FunFam" id="3.40.50.720:FF:000018">
    <property type="entry name" value="Malate dehydrogenase"/>
    <property type="match status" value="1"/>
</dbReference>
<dbReference type="Proteomes" id="UP000600363">
    <property type="component" value="Unassembled WGS sequence"/>
</dbReference>
<evidence type="ECO:0000256" key="3">
    <source>
        <dbReference type="ARBA" id="ARBA00012995"/>
    </source>
</evidence>
<dbReference type="GO" id="GO:0006099">
    <property type="term" value="P:tricarboxylic acid cycle"/>
    <property type="evidence" value="ECO:0007669"/>
    <property type="project" value="UniProtKB-KW"/>
</dbReference>
<feature type="binding site" evidence="11">
    <location>
        <begin position="8"/>
        <end position="13"/>
    </location>
    <ligand>
        <name>NAD(+)</name>
        <dbReference type="ChEBI" id="CHEBI:57540"/>
    </ligand>
</feature>
<dbReference type="SUPFAM" id="SSF56327">
    <property type="entry name" value="LDH C-terminal domain-like"/>
    <property type="match status" value="1"/>
</dbReference>
<feature type="binding site" evidence="10">
    <location>
        <position position="150"/>
    </location>
    <ligand>
        <name>substrate</name>
    </ligand>
</feature>
<feature type="binding site" evidence="11">
    <location>
        <position position="94"/>
    </location>
    <ligand>
        <name>NAD(+)</name>
        <dbReference type="ChEBI" id="CHEBI:57540"/>
    </ligand>
</feature>
<dbReference type="Pfam" id="PF00056">
    <property type="entry name" value="Ldh_1_N"/>
    <property type="match status" value="1"/>
</dbReference>
<evidence type="ECO:0000256" key="9">
    <source>
        <dbReference type="PIRSR" id="PIRSR000102-1"/>
    </source>
</evidence>
<protein>
    <recommendedName>
        <fullName evidence="4">Malate dehydrogenase</fullName>
        <ecNumber evidence="3">1.1.1.37</ecNumber>
    </recommendedName>
</protein>
<comment type="function">
    <text evidence="1">Catalyzes the reversible oxidation of malate to oxaloacetate.</text>
</comment>
<evidence type="ECO:0000259" key="13">
    <source>
        <dbReference type="Pfam" id="PF00056"/>
    </source>
</evidence>
<organism evidence="15 16">
    <name type="scientific">Methermicoccus shengliensis</name>
    <dbReference type="NCBI Taxonomy" id="660064"/>
    <lineage>
        <taxon>Archaea</taxon>
        <taxon>Methanobacteriati</taxon>
        <taxon>Methanobacteriota</taxon>
        <taxon>Stenosarchaea group</taxon>
        <taxon>Methanomicrobia</taxon>
        <taxon>Methanosarcinales</taxon>
        <taxon>Methermicoccaceae</taxon>
        <taxon>Methermicoccus</taxon>
    </lineage>
</organism>
<dbReference type="PANTHER" id="PTHR43128">
    <property type="entry name" value="L-2-HYDROXYCARBOXYLATE DEHYDROGENASE (NAD(P)(+))"/>
    <property type="match status" value="1"/>
</dbReference>
<dbReference type="CDD" id="cd01339">
    <property type="entry name" value="LDH-like_MDH"/>
    <property type="match status" value="1"/>
</dbReference>
<dbReference type="RefSeq" id="WP_157203097.1">
    <property type="nucleotide sequence ID" value="NZ_DUIH01000014.1"/>
</dbReference>
<dbReference type="GO" id="GO:0004459">
    <property type="term" value="F:L-lactate dehydrogenase (NAD+) activity"/>
    <property type="evidence" value="ECO:0007669"/>
    <property type="project" value="TreeGrafter"/>
</dbReference>
<proteinExistence type="inferred from homology"/>
<evidence type="ECO:0000313" key="15">
    <source>
        <dbReference type="EMBL" id="HIH69863.1"/>
    </source>
</evidence>
<feature type="binding site" evidence="10">
    <location>
        <position position="87"/>
    </location>
    <ligand>
        <name>substrate</name>
    </ligand>
</feature>
<evidence type="ECO:0000259" key="14">
    <source>
        <dbReference type="Pfam" id="PF02866"/>
    </source>
</evidence>
<dbReference type="GO" id="GO:0030060">
    <property type="term" value="F:L-malate dehydrogenase (NAD+) activity"/>
    <property type="evidence" value="ECO:0007669"/>
    <property type="project" value="UniProtKB-EC"/>
</dbReference>
<evidence type="ECO:0000256" key="10">
    <source>
        <dbReference type="PIRSR" id="PIRSR000102-2"/>
    </source>
</evidence>
<dbReference type="HAMAP" id="MF_00487">
    <property type="entry name" value="Malate_dehydrog_3"/>
    <property type="match status" value="1"/>
</dbReference>
<dbReference type="Gene3D" id="3.90.110.10">
    <property type="entry name" value="Lactate dehydrogenase/glycoside hydrolase, family 4, C-terminal"/>
    <property type="match status" value="1"/>
</dbReference>
<evidence type="ECO:0000256" key="12">
    <source>
        <dbReference type="RuleBase" id="RU003369"/>
    </source>
</evidence>
<dbReference type="SUPFAM" id="SSF51735">
    <property type="entry name" value="NAD(P)-binding Rossmann-fold domains"/>
    <property type="match status" value="1"/>
</dbReference>
<evidence type="ECO:0000313" key="16">
    <source>
        <dbReference type="Proteomes" id="UP000600363"/>
    </source>
</evidence>
<dbReference type="GO" id="GO:0006089">
    <property type="term" value="P:lactate metabolic process"/>
    <property type="evidence" value="ECO:0007669"/>
    <property type="project" value="TreeGrafter"/>
</dbReference>
<dbReference type="NCBIfam" id="NF004863">
    <property type="entry name" value="PRK06223.1"/>
    <property type="match status" value="1"/>
</dbReference>
<dbReference type="Gene3D" id="3.40.50.720">
    <property type="entry name" value="NAD(P)-binding Rossmann-like Domain"/>
    <property type="match status" value="1"/>
</dbReference>
<name>A0A832RX75_9EURY</name>
<evidence type="ECO:0000256" key="4">
    <source>
        <dbReference type="ARBA" id="ARBA00020382"/>
    </source>
</evidence>
<feature type="binding site" evidence="10">
    <location>
        <position position="119"/>
    </location>
    <ligand>
        <name>substrate</name>
    </ligand>
</feature>